<feature type="compositionally biased region" description="Basic residues" evidence="1">
    <location>
        <begin position="43"/>
        <end position="53"/>
    </location>
</feature>
<proteinExistence type="predicted"/>
<sequence>MLMAIHTDMKGQYHLTCTSRGEDSKLESQVLSEESSHNNQNMPKKKERKSLYH</sequence>
<organism evidence="2">
    <name type="scientific">Rhizophora mucronata</name>
    <name type="common">Asiatic mangrove</name>
    <dbReference type="NCBI Taxonomy" id="61149"/>
    <lineage>
        <taxon>Eukaryota</taxon>
        <taxon>Viridiplantae</taxon>
        <taxon>Streptophyta</taxon>
        <taxon>Embryophyta</taxon>
        <taxon>Tracheophyta</taxon>
        <taxon>Spermatophyta</taxon>
        <taxon>Magnoliopsida</taxon>
        <taxon>eudicotyledons</taxon>
        <taxon>Gunneridae</taxon>
        <taxon>Pentapetalae</taxon>
        <taxon>rosids</taxon>
        <taxon>fabids</taxon>
        <taxon>Malpighiales</taxon>
        <taxon>Rhizophoraceae</taxon>
        <taxon>Rhizophora</taxon>
    </lineage>
</organism>
<protein>
    <submittedName>
        <fullName evidence="2">Uncharacterized protein</fullName>
    </submittedName>
</protein>
<reference evidence="2" key="1">
    <citation type="submission" date="2018-02" db="EMBL/GenBank/DDBJ databases">
        <title>Rhizophora mucronata_Transcriptome.</title>
        <authorList>
            <person name="Meera S.P."/>
            <person name="Sreeshan A."/>
            <person name="Augustine A."/>
        </authorList>
    </citation>
    <scope>NUCLEOTIDE SEQUENCE</scope>
    <source>
        <tissue evidence="2">Leaf</tissue>
    </source>
</reference>
<feature type="region of interest" description="Disordered" evidence="1">
    <location>
        <begin position="20"/>
        <end position="53"/>
    </location>
</feature>
<accession>A0A2P2PK14</accession>
<dbReference type="EMBL" id="GGEC01074527">
    <property type="protein sequence ID" value="MBX55011.1"/>
    <property type="molecule type" value="Transcribed_RNA"/>
</dbReference>
<evidence type="ECO:0000313" key="2">
    <source>
        <dbReference type="EMBL" id="MBX55011.1"/>
    </source>
</evidence>
<feature type="compositionally biased region" description="Polar residues" evidence="1">
    <location>
        <begin position="27"/>
        <end position="42"/>
    </location>
</feature>
<name>A0A2P2PK14_RHIMU</name>
<evidence type="ECO:0000256" key="1">
    <source>
        <dbReference type="SAM" id="MobiDB-lite"/>
    </source>
</evidence>
<dbReference type="AlphaFoldDB" id="A0A2P2PK14"/>